<reference evidence="1" key="1">
    <citation type="submission" date="2021-06" db="EMBL/GenBank/DDBJ databases">
        <authorList>
            <consortium name="DOE Joint Genome Institute"/>
            <person name="Mondo S.J."/>
            <person name="Amses K.R."/>
            <person name="Simmons D.R."/>
            <person name="Longcore J.E."/>
            <person name="Seto K."/>
            <person name="Alves G.H."/>
            <person name="Bonds A.E."/>
            <person name="Quandt C.A."/>
            <person name="Davis W.J."/>
            <person name="Chang Y."/>
            <person name="Letcher P.M."/>
            <person name="Powell M.J."/>
            <person name="Kuo A."/>
            <person name="Labutti K."/>
            <person name="Pangilinan J."/>
            <person name="Andreopoulos W."/>
            <person name="Tritt A."/>
            <person name="Riley R."/>
            <person name="Hundley H."/>
            <person name="Johnson J."/>
            <person name="Lipzen A."/>
            <person name="Barry K."/>
            <person name="Berbee M.L."/>
            <person name="Buchler N.E."/>
            <person name="Grigoriev I.V."/>
            <person name="Spatafora J.W."/>
            <person name="Stajich J.E."/>
            <person name="James T.Y."/>
        </authorList>
    </citation>
    <scope>NUCLEOTIDE SEQUENCE</scope>
    <source>
        <strain evidence="1">AG</strain>
    </source>
</reference>
<proteinExistence type="predicted"/>
<sequence length="283" mass="32275">MKRPREGAKENQNVKRQATLSSFVIKPKLPTYFHLDHSSKDNTFKATFADVHQSLNATQGFETKIYWQANDTQITLTTNIRNGTFEDQDTWQQKCERLSSSIAADEKKHFEKLETMFLEAVDRNDSSTTLSAAAAMACFERDWSGSPVNGLRRLLHIISTLDIDEEDQTRYAVLVWLQCAETKGFMTTSDCIDYLLFYVEKVSHRKAVNNGAILISDAAPKRQPKPTLDRILLLKDKGMGIRDFLLAMYIRSEFLSGRQGDRIAMQSMVARWYSTVVSIKSPK</sequence>
<comment type="caution">
    <text evidence="1">The sequence shown here is derived from an EMBL/GenBank/DDBJ whole genome shotgun (WGS) entry which is preliminary data.</text>
</comment>
<gene>
    <name evidence="1" type="ORF">K450DRAFT_257148</name>
</gene>
<keyword evidence="2" id="KW-1185">Reference proteome</keyword>
<protein>
    <submittedName>
        <fullName evidence="1">Uncharacterized protein</fullName>
    </submittedName>
</protein>
<evidence type="ECO:0000313" key="1">
    <source>
        <dbReference type="EMBL" id="KAI8576409.1"/>
    </source>
</evidence>
<name>A0AAD5E4A9_UMBRA</name>
<dbReference type="Proteomes" id="UP001206595">
    <property type="component" value="Unassembled WGS sequence"/>
</dbReference>
<dbReference type="GeneID" id="75916958"/>
<accession>A0AAD5E4A9</accession>
<organism evidence="1 2">
    <name type="scientific">Umbelopsis ramanniana AG</name>
    <dbReference type="NCBI Taxonomy" id="1314678"/>
    <lineage>
        <taxon>Eukaryota</taxon>
        <taxon>Fungi</taxon>
        <taxon>Fungi incertae sedis</taxon>
        <taxon>Mucoromycota</taxon>
        <taxon>Mucoromycotina</taxon>
        <taxon>Umbelopsidomycetes</taxon>
        <taxon>Umbelopsidales</taxon>
        <taxon>Umbelopsidaceae</taxon>
        <taxon>Umbelopsis</taxon>
    </lineage>
</organism>
<dbReference type="AlphaFoldDB" id="A0AAD5E4A9"/>
<dbReference type="EMBL" id="MU620956">
    <property type="protein sequence ID" value="KAI8576409.1"/>
    <property type="molecule type" value="Genomic_DNA"/>
</dbReference>
<dbReference type="RefSeq" id="XP_051441413.1">
    <property type="nucleotide sequence ID" value="XM_051591615.1"/>
</dbReference>
<reference evidence="1" key="2">
    <citation type="journal article" date="2022" name="Proc. Natl. Acad. Sci. U.S.A.">
        <title>Diploid-dominant life cycles characterize the early evolution of Fungi.</title>
        <authorList>
            <person name="Amses K.R."/>
            <person name="Simmons D.R."/>
            <person name="Longcore J.E."/>
            <person name="Mondo S.J."/>
            <person name="Seto K."/>
            <person name="Jeronimo G.H."/>
            <person name="Bonds A.E."/>
            <person name="Quandt C.A."/>
            <person name="Davis W.J."/>
            <person name="Chang Y."/>
            <person name="Federici B.A."/>
            <person name="Kuo A."/>
            <person name="LaButti K."/>
            <person name="Pangilinan J."/>
            <person name="Andreopoulos W."/>
            <person name="Tritt A."/>
            <person name="Riley R."/>
            <person name="Hundley H."/>
            <person name="Johnson J."/>
            <person name="Lipzen A."/>
            <person name="Barry K."/>
            <person name="Lang B.F."/>
            <person name="Cuomo C.A."/>
            <person name="Buchler N.E."/>
            <person name="Grigoriev I.V."/>
            <person name="Spatafora J.W."/>
            <person name="Stajich J.E."/>
            <person name="James T.Y."/>
        </authorList>
    </citation>
    <scope>NUCLEOTIDE SEQUENCE</scope>
    <source>
        <strain evidence="1">AG</strain>
    </source>
</reference>
<evidence type="ECO:0000313" key="2">
    <source>
        <dbReference type="Proteomes" id="UP001206595"/>
    </source>
</evidence>